<comment type="caution">
    <text evidence="2">The sequence shown here is derived from an EMBL/GenBank/DDBJ whole genome shotgun (WGS) entry which is preliminary data.</text>
</comment>
<accession>A0ABW1RJB9</accession>
<evidence type="ECO:0000256" key="1">
    <source>
        <dbReference type="SAM" id="SignalP"/>
    </source>
</evidence>
<feature type="chain" id="PRO_5046753642" evidence="1">
    <location>
        <begin position="28"/>
        <end position="676"/>
    </location>
</feature>
<name>A0ABW1RJB9_9LACO</name>
<evidence type="ECO:0000313" key="3">
    <source>
        <dbReference type="Proteomes" id="UP001596288"/>
    </source>
</evidence>
<organism evidence="2 3">
    <name type="scientific">Companilactobacillus huachuanensis</name>
    <dbReference type="NCBI Taxonomy" id="2559914"/>
    <lineage>
        <taxon>Bacteria</taxon>
        <taxon>Bacillati</taxon>
        <taxon>Bacillota</taxon>
        <taxon>Bacilli</taxon>
        <taxon>Lactobacillales</taxon>
        <taxon>Lactobacillaceae</taxon>
        <taxon>Companilactobacillus</taxon>
    </lineage>
</organism>
<dbReference type="PROSITE" id="PS51257">
    <property type="entry name" value="PROKAR_LIPOPROTEIN"/>
    <property type="match status" value="1"/>
</dbReference>
<dbReference type="RefSeq" id="WP_137610436.1">
    <property type="nucleotide sequence ID" value="NZ_BJDF01000002.1"/>
</dbReference>
<sequence length="676" mass="76351">MREMRPTLTLACLWLIFSSCFTTTVNAETTENNPMTSAGLETIVENKDNIEVTISYVLEDQKDLILKTDQENVIDVSALKKELGDSNVKENTNKKELQVTLDSPDAIDFKMFVDKKKVFLLSVQDLNENELFNYKFNQVEPLDTNLDDDDDGLAEESTWIKSENLRVSKGPVLEHKDGSSTQPIFYFGDYIYAEHGIVSMSSTWIPRGKSRENSLTAPNSGILYAEPGSRIEDGPTAKKNHIYTIHYGDGQNRSFNSALQDLEDLPFGSPTSYTSNNLYNFVTHTDDWKRPGTSGPNKLGRSYAMIGDPSLYYRINPRTKFEEQRLVYKQRAFFEDKKGKTNPEITTTIKMSFTRTGRVVTDIAFKNTGKVMFNNFSGFSNHDLSLNKDGAELTDAKGKNIGNFIPMRALGNERGMYIQAPNNEIRTNIYMNHENGPGAWAARSASRSYLATKGYMYNPGLLGLLAVQKETYYPWKVGKGHDHSFFDKKNNVYKFPYTPHDYHNAFTNQRDFGDKGKLMGAGKRLGTDNEKDPQWDAGVTMRSAPIDLKIGKTVRLQYGTMTDIPGSTFNPVVEYDNLGTDDKPQVLTLGSKELELSGHWYDFDSENVTAYYSIDSDEPDDLQKNILFSGKQKKEEANNGDFHDFKRTANIAGLEKGVHKIYLIAEDEDGNRSILN</sequence>
<keyword evidence="3" id="KW-1185">Reference proteome</keyword>
<dbReference type="Proteomes" id="UP001596288">
    <property type="component" value="Unassembled WGS sequence"/>
</dbReference>
<evidence type="ECO:0000313" key="2">
    <source>
        <dbReference type="EMBL" id="MFC6176130.1"/>
    </source>
</evidence>
<dbReference type="EMBL" id="JBHSSF010000011">
    <property type="protein sequence ID" value="MFC6176130.1"/>
    <property type="molecule type" value="Genomic_DNA"/>
</dbReference>
<proteinExistence type="predicted"/>
<reference evidence="3" key="1">
    <citation type="journal article" date="2019" name="Int. J. Syst. Evol. Microbiol.">
        <title>The Global Catalogue of Microorganisms (GCM) 10K type strain sequencing project: providing services to taxonomists for standard genome sequencing and annotation.</title>
        <authorList>
            <consortium name="The Broad Institute Genomics Platform"/>
            <consortium name="The Broad Institute Genome Sequencing Center for Infectious Disease"/>
            <person name="Wu L."/>
            <person name="Ma J."/>
        </authorList>
    </citation>
    <scope>NUCLEOTIDE SEQUENCE [LARGE SCALE GENOMIC DNA]</scope>
    <source>
        <strain evidence="3">CCM 8927</strain>
    </source>
</reference>
<keyword evidence="1" id="KW-0732">Signal</keyword>
<protein>
    <submittedName>
        <fullName evidence="2">Uncharacterized protein</fullName>
    </submittedName>
</protein>
<gene>
    <name evidence="2" type="ORF">ACFQAV_04730</name>
</gene>
<feature type="signal peptide" evidence="1">
    <location>
        <begin position="1"/>
        <end position="27"/>
    </location>
</feature>